<dbReference type="Proteomes" id="UP001597545">
    <property type="component" value="Unassembled WGS sequence"/>
</dbReference>
<dbReference type="EMBL" id="JBHULR010000003">
    <property type="protein sequence ID" value="MFD2547614.1"/>
    <property type="molecule type" value="Genomic_DNA"/>
</dbReference>
<dbReference type="InterPro" id="IPR014582">
    <property type="entry name" value="UCP033535_lipo"/>
</dbReference>
<comment type="caution">
    <text evidence="1">The sequence shown here is derived from an EMBL/GenBank/DDBJ whole genome shotgun (WGS) entry which is preliminary data.</text>
</comment>
<organism evidence="1 2">
    <name type="scientific">Sphingobacterium suaedae</name>
    <dbReference type="NCBI Taxonomy" id="1686402"/>
    <lineage>
        <taxon>Bacteria</taxon>
        <taxon>Pseudomonadati</taxon>
        <taxon>Bacteroidota</taxon>
        <taxon>Sphingobacteriia</taxon>
        <taxon>Sphingobacteriales</taxon>
        <taxon>Sphingobacteriaceae</taxon>
        <taxon>Sphingobacterium</taxon>
    </lineage>
</organism>
<evidence type="ECO:0000313" key="1">
    <source>
        <dbReference type="EMBL" id="MFD2547614.1"/>
    </source>
</evidence>
<evidence type="ECO:0000313" key="2">
    <source>
        <dbReference type="Proteomes" id="UP001597545"/>
    </source>
</evidence>
<dbReference type="InterPro" id="IPR036215">
    <property type="entry name" value="TM0957-like_sf"/>
</dbReference>
<protein>
    <submittedName>
        <fullName evidence="1">DUF2291 domain-containing protein</fullName>
    </submittedName>
</protein>
<dbReference type="RefSeq" id="WP_380902538.1">
    <property type="nucleotide sequence ID" value="NZ_JBHUEG010000007.1"/>
</dbReference>
<proteinExistence type="predicted"/>
<dbReference type="Gene3D" id="2.40.50.420">
    <property type="entry name" value="Envelope glycoprotein gp160, DUF2291, alpha/beta domain"/>
    <property type="match status" value="1"/>
</dbReference>
<sequence>MKKKSMLWIIAVLLAFVVIKQSFYIKKLDELQASLTLSSFDAATYVDTLWQEKLPKALATAVPLQVILNGLNQNPSQTIEKYSKGMGIGYIRYFLVKGTAAIVSNKTDATLLQLEGDQSASHLLLQTEYIYGNAARDASGLVDMTTFKNTNELNLVSQEINNRIREKVLQPYKAHQDRAEKVEFVAAIEINSKFPSTDPIEMIPLNLQIVDK</sequence>
<keyword evidence="2" id="KW-1185">Reference proteome</keyword>
<name>A0ABW5KHA3_9SPHI</name>
<dbReference type="Gene3D" id="1.10.10.1260">
    <property type="entry name" value="Envelope glycoprotein gp160, DUF2291, helical domain"/>
    <property type="match status" value="1"/>
</dbReference>
<dbReference type="Pfam" id="PF10054">
    <property type="entry name" value="DUF2291"/>
    <property type="match status" value="1"/>
</dbReference>
<dbReference type="SUPFAM" id="SSF141318">
    <property type="entry name" value="TM0957-like"/>
    <property type="match status" value="1"/>
</dbReference>
<gene>
    <name evidence="1" type="ORF">ACFSR5_08155</name>
</gene>
<accession>A0ABW5KHA3</accession>
<reference evidence="2" key="1">
    <citation type="journal article" date="2019" name="Int. J. Syst. Evol. Microbiol.">
        <title>The Global Catalogue of Microorganisms (GCM) 10K type strain sequencing project: providing services to taxonomists for standard genome sequencing and annotation.</title>
        <authorList>
            <consortium name="The Broad Institute Genomics Platform"/>
            <consortium name="The Broad Institute Genome Sequencing Center for Infectious Disease"/>
            <person name="Wu L."/>
            <person name="Ma J."/>
        </authorList>
    </citation>
    <scope>NUCLEOTIDE SEQUENCE [LARGE SCALE GENOMIC DNA]</scope>
    <source>
        <strain evidence="2">KCTC 42662</strain>
    </source>
</reference>